<protein>
    <submittedName>
        <fullName evidence="1">Uncharacterized protein</fullName>
    </submittedName>
</protein>
<name>A0A1Y2FZ75_9BASI</name>
<dbReference type="InParanoid" id="A0A1Y2FZ75"/>
<proteinExistence type="predicted"/>
<sequence>MRFECRPFKLGAATSVLARVWASLRRRGEDVVEGVGRALRFFIPFLSASRAMLCSSVLYSTILLFVTAVSATPFEHFETFFSFGDSYTATTGAPSHSPLCYSTAHETAGSTSGGLNWVQYLKARDLGKTFINFATISATTTNA</sequence>
<dbReference type="Proteomes" id="UP000193467">
    <property type="component" value="Unassembled WGS sequence"/>
</dbReference>
<reference evidence="1 2" key="1">
    <citation type="submission" date="2016-07" db="EMBL/GenBank/DDBJ databases">
        <title>Pervasive Adenine N6-methylation of Active Genes in Fungi.</title>
        <authorList>
            <consortium name="DOE Joint Genome Institute"/>
            <person name="Mondo S.J."/>
            <person name="Dannebaum R.O."/>
            <person name="Kuo R.C."/>
            <person name="Labutti K."/>
            <person name="Haridas S."/>
            <person name="Kuo A."/>
            <person name="Salamov A."/>
            <person name="Ahrendt S.R."/>
            <person name="Lipzen A."/>
            <person name="Sullivan W."/>
            <person name="Andreopoulos W.B."/>
            <person name="Clum A."/>
            <person name="Lindquist E."/>
            <person name="Daum C."/>
            <person name="Ramamoorthy G.K."/>
            <person name="Gryganskyi A."/>
            <person name="Culley D."/>
            <person name="Magnuson J.K."/>
            <person name="James T.Y."/>
            <person name="O'Malley M.A."/>
            <person name="Stajich J.E."/>
            <person name="Spatafora J.W."/>
            <person name="Visel A."/>
            <person name="Grigoriev I.V."/>
        </authorList>
    </citation>
    <scope>NUCLEOTIDE SEQUENCE [LARGE SCALE GENOMIC DNA]</scope>
    <source>
        <strain evidence="1 2">62-1032</strain>
    </source>
</reference>
<evidence type="ECO:0000313" key="1">
    <source>
        <dbReference type="EMBL" id="ORY89428.1"/>
    </source>
</evidence>
<accession>A0A1Y2FZ75</accession>
<dbReference type="EMBL" id="MCGR01000006">
    <property type="protein sequence ID" value="ORY89428.1"/>
    <property type="molecule type" value="Genomic_DNA"/>
</dbReference>
<keyword evidence="2" id="KW-1185">Reference proteome</keyword>
<organism evidence="1 2">
    <name type="scientific">Leucosporidium creatinivorum</name>
    <dbReference type="NCBI Taxonomy" id="106004"/>
    <lineage>
        <taxon>Eukaryota</taxon>
        <taxon>Fungi</taxon>
        <taxon>Dikarya</taxon>
        <taxon>Basidiomycota</taxon>
        <taxon>Pucciniomycotina</taxon>
        <taxon>Microbotryomycetes</taxon>
        <taxon>Leucosporidiales</taxon>
        <taxon>Leucosporidium</taxon>
    </lineage>
</organism>
<dbReference type="OrthoDB" id="1600564at2759"/>
<evidence type="ECO:0000313" key="2">
    <source>
        <dbReference type="Proteomes" id="UP000193467"/>
    </source>
</evidence>
<gene>
    <name evidence="1" type="ORF">BCR35DRAFT_176821</name>
</gene>
<dbReference type="AlphaFoldDB" id="A0A1Y2FZ75"/>
<comment type="caution">
    <text evidence="1">The sequence shown here is derived from an EMBL/GenBank/DDBJ whole genome shotgun (WGS) entry which is preliminary data.</text>
</comment>